<name>A0A431W0L5_9DEIO</name>
<feature type="compositionally biased region" description="Basic and acidic residues" evidence="1">
    <location>
        <begin position="90"/>
        <end position="107"/>
    </location>
</feature>
<gene>
    <name evidence="2" type="ORF">EJ104_04190</name>
</gene>
<organism evidence="2 3">
    <name type="scientific">Deinococcus radiophilus</name>
    <dbReference type="NCBI Taxonomy" id="32062"/>
    <lineage>
        <taxon>Bacteria</taxon>
        <taxon>Thermotogati</taxon>
        <taxon>Deinococcota</taxon>
        <taxon>Deinococci</taxon>
        <taxon>Deinococcales</taxon>
        <taxon>Deinococcaceae</taxon>
        <taxon>Deinococcus</taxon>
    </lineage>
</organism>
<dbReference type="RefSeq" id="WP_126351506.1">
    <property type="nucleotide sequence ID" value="NZ_CP086380.1"/>
</dbReference>
<reference evidence="2 3" key="1">
    <citation type="submission" date="2018-12" db="EMBL/GenBank/DDBJ databases">
        <title>Deinococcus radiophilus ATCC 27603 genome sequencing and assembly.</title>
        <authorList>
            <person name="Maclea K.S."/>
            <person name="Maynard C.R."/>
        </authorList>
    </citation>
    <scope>NUCLEOTIDE SEQUENCE [LARGE SCALE GENOMIC DNA]</scope>
    <source>
        <strain evidence="2 3">ATCC 27603</strain>
    </source>
</reference>
<dbReference type="EMBL" id="RXPE01000005">
    <property type="protein sequence ID" value="RTR29051.1"/>
    <property type="molecule type" value="Genomic_DNA"/>
</dbReference>
<accession>A0A431W0L5</accession>
<evidence type="ECO:0000313" key="2">
    <source>
        <dbReference type="EMBL" id="RTR29051.1"/>
    </source>
</evidence>
<feature type="region of interest" description="Disordered" evidence="1">
    <location>
        <begin position="61"/>
        <end position="107"/>
    </location>
</feature>
<evidence type="ECO:0000313" key="3">
    <source>
        <dbReference type="Proteomes" id="UP000277766"/>
    </source>
</evidence>
<evidence type="ECO:0000256" key="1">
    <source>
        <dbReference type="SAM" id="MobiDB-lite"/>
    </source>
</evidence>
<keyword evidence="3" id="KW-1185">Reference proteome</keyword>
<comment type="caution">
    <text evidence="2">The sequence shown here is derived from an EMBL/GenBank/DDBJ whole genome shotgun (WGS) entry which is preliminary data.</text>
</comment>
<sequence>MPHSPIRRRARARALYAACKPSGRSVEATRRQLSYAAWAARTEGDWATYREIMRSLAELRDRSKADGWKPTTDEARRVRRETPRTPPVVLEREAAQRVEHDERRQRPLDPEKAARNLIRWRAEAVCEALWGVAWGTREWEHIPTRPITANVYVSDGQTTASVQTPQRLTVRVPGLHQLGIEAHHLRIYRAEYDALLEGWGVPQQRSLQAARLKLNDSKAAETLYAAALRSLPQPELALAWADYLSGSRLGAVFQLDPRRGEVRLAARRSTALRECALQLGGLAEVCPPVT</sequence>
<dbReference type="Proteomes" id="UP000277766">
    <property type="component" value="Unassembled WGS sequence"/>
</dbReference>
<dbReference type="AlphaFoldDB" id="A0A431W0L5"/>
<proteinExistence type="predicted"/>
<feature type="compositionally biased region" description="Basic and acidic residues" evidence="1">
    <location>
        <begin position="61"/>
        <end position="83"/>
    </location>
</feature>
<protein>
    <submittedName>
        <fullName evidence="2">Uncharacterized protein</fullName>
    </submittedName>
</protein>